<keyword evidence="7" id="KW-1185">Reference proteome</keyword>
<dbReference type="SMART" id="SM00422">
    <property type="entry name" value="HTH_MERR"/>
    <property type="match status" value="1"/>
</dbReference>
<dbReference type="Proteomes" id="UP000036045">
    <property type="component" value="Unassembled WGS sequence"/>
</dbReference>
<gene>
    <name evidence="6" type="ORF">ABW02_04560</name>
</gene>
<dbReference type="PANTHER" id="PTHR30204">
    <property type="entry name" value="REDOX-CYCLING DRUG-SENSING TRANSCRIPTIONAL ACTIVATOR SOXR"/>
    <property type="match status" value="1"/>
</dbReference>
<dbReference type="InterPro" id="IPR047057">
    <property type="entry name" value="MerR_fam"/>
</dbReference>
<evidence type="ECO:0000256" key="2">
    <source>
        <dbReference type="ARBA" id="ARBA00023015"/>
    </source>
</evidence>
<dbReference type="PROSITE" id="PS50937">
    <property type="entry name" value="HTH_MERR_2"/>
    <property type="match status" value="1"/>
</dbReference>
<dbReference type="Gene3D" id="1.10.1660.10">
    <property type="match status" value="1"/>
</dbReference>
<dbReference type="InterPro" id="IPR000551">
    <property type="entry name" value="MerR-type_HTH_dom"/>
</dbReference>
<evidence type="ECO:0000256" key="5">
    <source>
        <dbReference type="SAM" id="Coils"/>
    </source>
</evidence>
<evidence type="ECO:0000256" key="1">
    <source>
        <dbReference type="ARBA" id="ARBA00022491"/>
    </source>
</evidence>
<accession>A0A0J1IN99</accession>
<keyword evidence="2" id="KW-0805">Transcription regulation</keyword>
<dbReference type="AlphaFoldDB" id="A0A0J1IN99"/>
<name>A0A0J1IN99_NIACI</name>
<reference evidence="6 7" key="1">
    <citation type="submission" date="2015-05" db="EMBL/GenBank/DDBJ databases">
        <title>Whole genome sequence and identification of bacterial endophytes from Costus igneus.</title>
        <authorList>
            <person name="Lee Y.P."/>
            <person name="Gan H.M."/>
            <person name="Eng W."/>
            <person name="Wheatley M.S."/>
            <person name="Caraballo A."/>
            <person name="Polter S."/>
            <person name="Savka M.A."/>
            <person name="Hudson A.O."/>
        </authorList>
    </citation>
    <scope>NUCLEOTIDE SEQUENCE [LARGE SCALE GENOMIC DNA]</scope>
    <source>
        <strain evidence="6 7">RIT379</strain>
    </source>
</reference>
<dbReference type="InterPro" id="IPR009061">
    <property type="entry name" value="DNA-bd_dom_put_sf"/>
</dbReference>
<protein>
    <submittedName>
        <fullName evidence="6">MerR family transcriptional regulator</fullName>
    </submittedName>
</protein>
<organism evidence="6 7">
    <name type="scientific">Niallia circulans</name>
    <name type="common">Bacillus circulans</name>
    <dbReference type="NCBI Taxonomy" id="1397"/>
    <lineage>
        <taxon>Bacteria</taxon>
        <taxon>Bacillati</taxon>
        <taxon>Bacillota</taxon>
        <taxon>Bacilli</taxon>
        <taxon>Bacillales</taxon>
        <taxon>Bacillaceae</taxon>
        <taxon>Niallia</taxon>
    </lineage>
</organism>
<proteinExistence type="predicted"/>
<sequence length="128" mass="15108">MRIGQVAKLSGLSTRTIDYYTSNKLLPVTRSDSNYRLYSEDVLYTLERIKLLKKQRMSIEEIRKVIHSMEDQEIEPMMDEVQDEIACLHKKLASLEERLKDAPQEEKKKVYRTLETKLLDVMKLLSLM</sequence>
<keyword evidence="4" id="KW-0804">Transcription</keyword>
<dbReference type="SUPFAM" id="SSF46955">
    <property type="entry name" value="Putative DNA-binding domain"/>
    <property type="match status" value="1"/>
</dbReference>
<evidence type="ECO:0000256" key="3">
    <source>
        <dbReference type="ARBA" id="ARBA00023125"/>
    </source>
</evidence>
<dbReference type="Pfam" id="PF13411">
    <property type="entry name" value="MerR_1"/>
    <property type="match status" value="1"/>
</dbReference>
<dbReference type="GO" id="GO:0003677">
    <property type="term" value="F:DNA binding"/>
    <property type="evidence" value="ECO:0007669"/>
    <property type="project" value="UniProtKB-KW"/>
</dbReference>
<comment type="caution">
    <text evidence="6">The sequence shown here is derived from an EMBL/GenBank/DDBJ whole genome shotgun (WGS) entry which is preliminary data.</text>
</comment>
<dbReference type="GeneID" id="56351843"/>
<dbReference type="RefSeq" id="WP_047940756.1">
    <property type="nucleotide sequence ID" value="NZ_CP053989.1"/>
</dbReference>
<dbReference type="OrthoDB" id="166060at2"/>
<evidence type="ECO:0000313" key="7">
    <source>
        <dbReference type="Proteomes" id="UP000036045"/>
    </source>
</evidence>
<keyword evidence="5" id="KW-0175">Coiled coil</keyword>
<keyword evidence="1" id="KW-0678">Repressor</keyword>
<dbReference type="GO" id="GO:0003700">
    <property type="term" value="F:DNA-binding transcription factor activity"/>
    <property type="evidence" value="ECO:0007669"/>
    <property type="project" value="InterPro"/>
</dbReference>
<dbReference type="PANTHER" id="PTHR30204:SF69">
    <property type="entry name" value="MERR-FAMILY TRANSCRIPTIONAL REGULATOR"/>
    <property type="match status" value="1"/>
</dbReference>
<dbReference type="PATRIC" id="fig|1397.4.peg.3006"/>
<keyword evidence="3" id="KW-0238">DNA-binding</keyword>
<feature type="coiled-coil region" evidence="5">
    <location>
        <begin position="52"/>
        <end position="105"/>
    </location>
</feature>
<dbReference type="EMBL" id="LDPH01000003">
    <property type="protein sequence ID" value="KLV27436.1"/>
    <property type="molecule type" value="Genomic_DNA"/>
</dbReference>
<evidence type="ECO:0000313" key="6">
    <source>
        <dbReference type="EMBL" id="KLV27436.1"/>
    </source>
</evidence>
<evidence type="ECO:0000256" key="4">
    <source>
        <dbReference type="ARBA" id="ARBA00023163"/>
    </source>
</evidence>